<protein>
    <submittedName>
        <fullName evidence="2">Uncharacterized protein</fullName>
    </submittedName>
</protein>
<proteinExistence type="predicted"/>
<gene>
    <name evidence="2" type="ORF">ETSY2_32225</name>
</gene>
<feature type="compositionally biased region" description="Polar residues" evidence="1">
    <location>
        <begin position="50"/>
        <end position="59"/>
    </location>
</feature>
<feature type="region of interest" description="Disordered" evidence="1">
    <location>
        <begin position="38"/>
        <end position="59"/>
    </location>
</feature>
<evidence type="ECO:0000256" key="1">
    <source>
        <dbReference type="SAM" id="MobiDB-lite"/>
    </source>
</evidence>
<keyword evidence="3" id="KW-1185">Reference proteome</keyword>
<accession>W4M0K2</accession>
<dbReference type="EMBL" id="AZHX01001375">
    <property type="protein sequence ID" value="ETX03844.1"/>
    <property type="molecule type" value="Genomic_DNA"/>
</dbReference>
<dbReference type="AlphaFoldDB" id="W4M0K2"/>
<evidence type="ECO:0000313" key="3">
    <source>
        <dbReference type="Proteomes" id="UP000019140"/>
    </source>
</evidence>
<name>W4M0K2_9BACT</name>
<dbReference type="Proteomes" id="UP000019140">
    <property type="component" value="Unassembled WGS sequence"/>
</dbReference>
<comment type="caution">
    <text evidence="2">The sequence shown here is derived from an EMBL/GenBank/DDBJ whole genome shotgun (WGS) entry which is preliminary data.</text>
</comment>
<evidence type="ECO:0000313" key="2">
    <source>
        <dbReference type="EMBL" id="ETX03844.1"/>
    </source>
</evidence>
<sequence>MRLFITSIPGLIYQGMIFLFTQWRDLHARSSGWGPHEQPWLIDEPAPSKTHASTLVSST</sequence>
<organism evidence="2 3">
    <name type="scientific">Candidatus Entotheonella gemina</name>
    <dbReference type="NCBI Taxonomy" id="1429439"/>
    <lineage>
        <taxon>Bacteria</taxon>
        <taxon>Pseudomonadati</taxon>
        <taxon>Nitrospinota/Tectimicrobiota group</taxon>
        <taxon>Candidatus Tectimicrobiota</taxon>
        <taxon>Candidatus Entotheonellia</taxon>
        <taxon>Candidatus Entotheonellales</taxon>
        <taxon>Candidatus Entotheonellaceae</taxon>
        <taxon>Candidatus Entotheonella</taxon>
    </lineage>
</organism>
<reference evidence="2 3" key="1">
    <citation type="journal article" date="2014" name="Nature">
        <title>An environmental bacterial taxon with a large and distinct metabolic repertoire.</title>
        <authorList>
            <person name="Wilson M.C."/>
            <person name="Mori T."/>
            <person name="Ruckert C."/>
            <person name="Uria A.R."/>
            <person name="Helf M.J."/>
            <person name="Takada K."/>
            <person name="Gernert C."/>
            <person name="Steffens U.A."/>
            <person name="Heycke N."/>
            <person name="Schmitt S."/>
            <person name="Rinke C."/>
            <person name="Helfrich E.J."/>
            <person name="Brachmann A.O."/>
            <person name="Gurgui C."/>
            <person name="Wakimoto T."/>
            <person name="Kracht M."/>
            <person name="Crusemann M."/>
            <person name="Hentschel U."/>
            <person name="Abe I."/>
            <person name="Matsunaga S."/>
            <person name="Kalinowski J."/>
            <person name="Takeyama H."/>
            <person name="Piel J."/>
        </authorList>
    </citation>
    <scope>NUCLEOTIDE SEQUENCE [LARGE SCALE GENOMIC DNA]</scope>
    <source>
        <strain evidence="3">TSY2</strain>
    </source>
</reference>
<dbReference type="HOGENOM" id="CLU_2951660_0_0_7"/>